<reference evidence="3" key="1">
    <citation type="journal article" date="2011" name="Proc. Natl. Acad. Sci. U.S.A.">
        <title>Obligate biotrophy features unraveled by the genomic analysis of rust fungi.</title>
        <authorList>
            <person name="Duplessis S."/>
            <person name="Cuomo C.A."/>
            <person name="Lin Y.-C."/>
            <person name="Aerts A."/>
            <person name="Tisserant E."/>
            <person name="Veneault-Fourrey C."/>
            <person name="Joly D.L."/>
            <person name="Hacquard S."/>
            <person name="Amselem J."/>
            <person name="Cantarel B.L."/>
            <person name="Chiu R."/>
            <person name="Coutinho P.M."/>
            <person name="Feau N."/>
            <person name="Field M."/>
            <person name="Frey P."/>
            <person name="Gelhaye E."/>
            <person name="Goldberg J."/>
            <person name="Grabherr M.G."/>
            <person name="Kodira C.D."/>
            <person name="Kohler A."/>
            <person name="Kuees U."/>
            <person name="Lindquist E.A."/>
            <person name="Lucas S.M."/>
            <person name="Mago R."/>
            <person name="Mauceli E."/>
            <person name="Morin E."/>
            <person name="Murat C."/>
            <person name="Pangilinan J.L."/>
            <person name="Park R."/>
            <person name="Pearson M."/>
            <person name="Quesneville H."/>
            <person name="Rouhier N."/>
            <person name="Sakthikumar S."/>
            <person name="Salamov A.A."/>
            <person name="Schmutz J."/>
            <person name="Selles B."/>
            <person name="Shapiro H."/>
            <person name="Tanguay P."/>
            <person name="Tuskan G.A."/>
            <person name="Henrissat B."/>
            <person name="Van de Peer Y."/>
            <person name="Rouze P."/>
            <person name="Ellis J.G."/>
            <person name="Dodds P.N."/>
            <person name="Schein J.E."/>
            <person name="Zhong S."/>
            <person name="Hamelin R.C."/>
            <person name="Grigoriev I.V."/>
            <person name="Szabo L.J."/>
            <person name="Martin F."/>
        </authorList>
    </citation>
    <scope>NUCLEOTIDE SEQUENCE [LARGE SCALE GENOMIC DNA]</scope>
    <source>
        <strain evidence="3">98AG31 / pathotype 3-4-7</strain>
    </source>
</reference>
<organism evidence="3">
    <name type="scientific">Melampsora larici-populina (strain 98AG31 / pathotype 3-4-7)</name>
    <name type="common">Poplar leaf rust fungus</name>
    <dbReference type="NCBI Taxonomy" id="747676"/>
    <lineage>
        <taxon>Eukaryota</taxon>
        <taxon>Fungi</taxon>
        <taxon>Dikarya</taxon>
        <taxon>Basidiomycota</taxon>
        <taxon>Pucciniomycotina</taxon>
        <taxon>Pucciniomycetes</taxon>
        <taxon>Pucciniales</taxon>
        <taxon>Melampsoraceae</taxon>
        <taxon>Melampsora</taxon>
    </lineage>
</organism>
<feature type="chain" id="PRO_5003322159" evidence="1">
    <location>
        <begin position="24"/>
        <end position="155"/>
    </location>
</feature>
<evidence type="ECO:0000256" key="1">
    <source>
        <dbReference type="SAM" id="SignalP"/>
    </source>
</evidence>
<accession>F4SD93</accession>
<dbReference type="InParanoid" id="F4SD93"/>
<sequence>MSWNRSISTLHLLLVFLLAGDLASRIFVDANAIDCTYGFSPPDKTFDGLPKDKYLCWKFKGKGPDYSTYKCDQCGRADKHIPSARNCVDYDGKVMNGGGAWACESGIDFDKGSRPDGRNIMCNHIDNDGILNGYACKQRNVFQQCPEAHCYLVDN</sequence>
<dbReference type="VEuPathDB" id="FungiDB:MELLADRAFT_124242"/>
<proteinExistence type="predicted"/>
<name>F4SD93_MELLP</name>
<evidence type="ECO:0000313" key="3">
    <source>
        <dbReference type="Proteomes" id="UP000001072"/>
    </source>
</evidence>
<dbReference type="HOGENOM" id="CLU_1740947_0_0_1"/>
<dbReference type="OrthoDB" id="2512022at2759"/>
<dbReference type="Proteomes" id="UP000001072">
    <property type="component" value="Unassembled WGS sequence"/>
</dbReference>
<dbReference type="KEGG" id="mlr:MELLADRAFT_124242"/>
<keyword evidence="1" id="KW-0732">Signal</keyword>
<dbReference type="AlphaFoldDB" id="F4SD93"/>
<dbReference type="EMBL" id="GL883242">
    <property type="protein sequence ID" value="EGF97379.1"/>
    <property type="molecule type" value="Genomic_DNA"/>
</dbReference>
<gene>
    <name evidence="2" type="ORF">MELLADRAFT_124242</name>
</gene>
<dbReference type="GeneID" id="18926701"/>
<keyword evidence="3" id="KW-1185">Reference proteome</keyword>
<evidence type="ECO:0000313" key="2">
    <source>
        <dbReference type="EMBL" id="EGF97379.1"/>
    </source>
</evidence>
<dbReference type="RefSeq" id="XP_007419347.1">
    <property type="nucleotide sequence ID" value="XM_007419285.1"/>
</dbReference>
<feature type="signal peptide" evidence="1">
    <location>
        <begin position="1"/>
        <end position="23"/>
    </location>
</feature>
<protein>
    <submittedName>
        <fullName evidence="2">Secreted protein</fullName>
    </submittedName>
</protein>